<proteinExistence type="predicted"/>
<comment type="caution">
    <text evidence="5">The sequence shown here is derived from an EMBL/GenBank/DDBJ whole genome shotgun (WGS) entry which is preliminary data.</text>
</comment>
<evidence type="ECO:0000313" key="5">
    <source>
        <dbReference type="EMBL" id="NYJ34794.1"/>
    </source>
</evidence>
<reference evidence="5 6" key="1">
    <citation type="submission" date="2020-07" db="EMBL/GenBank/DDBJ databases">
        <title>Sequencing the genomes of 1000 actinobacteria strains.</title>
        <authorList>
            <person name="Klenk H.-P."/>
        </authorList>
    </citation>
    <scope>NUCLEOTIDE SEQUENCE [LARGE SCALE GENOMIC DNA]</scope>
    <source>
        <strain evidence="5 6">DSM 44442</strain>
    </source>
</reference>
<dbReference type="InterPro" id="IPR036390">
    <property type="entry name" value="WH_DNA-bd_sf"/>
</dbReference>
<accession>A0A7Z0EMV0</accession>
<dbReference type="SUPFAM" id="SSF46785">
    <property type="entry name" value="Winged helix' DNA-binding domain"/>
    <property type="match status" value="1"/>
</dbReference>
<dbReference type="EMBL" id="JACCFS010000001">
    <property type="protein sequence ID" value="NYJ34794.1"/>
    <property type="molecule type" value="Genomic_DNA"/>
</dbReference>
<dbReference type="CDD" id="cd00038">
    <property type="entry name" value="CAP_ED"/>
    <property type="match status" value="1"/>
</dbReference>
<dbReference type="InterPro" id="IPR050397">
    <property type="entry name" value="Env_Response_Regulators"/>
</dbReference>
<dbReference type="AlphaFoldDB" id="A0A7Z0EMV0"/>
<evidence type="ECO:0000256" key="3">
    <source>
        <dbReference type="ARBA" id="ARBA00023163"/>
    </source>
</evidence>
<evidence type="ECO:0000256" key="2">
    <source>
        <dbReference type="ARBA" id="ARBA00023125"/>
    </source>
</evidence>
<gene>
    <name evidence="5" type="ORF">HNR10_002675</name>
</gene>
<name>A0A7Z0EMV0_9ACTN</name>
<evidence type="ECO:0000256" key="1">
    <source>
        <dbReference type="ARBA" id="ARBA00023015"/>
    </source>
</evidence>
<dbReference type="InterPro" id="IPR014710">
    <property type="entry name" value="RmlC-like_jellyroll"/>
</dbReference>
<dbReference type="InterPro" id="IPR012318">
    <property type="entry name" value="HTH_CRP"/>
</dbReference>
<dbReference type="InterPro" id="IPR000595">
    <property type="entry name" value="cNMP-bd_dom"/>
</dbReference>
<feature type="domain" description="Cyclic nucleotide-binding" evidence="4">
    <location>
        <begin position="50"/>
        <end position="162"/>
    </location>
</feature>
<dbReference type="PROSITE" id="PS50042">
    <property type="entry name" value="CNMP_BINDING_3"/>
    <property type="match status" value="1"/>
</dbReference>
<evidence type="ECO:0000313" key="6">
    <source>
        <dbReference type="Proteomes" id="UP000572051"/>
    </source>
</evidence>
<dbReference type="Proteomes" id="UP000572051">
    <property type="component" value="Unassembled WGS sequence"/>
</dbReference>
<dbReference type="PANTHER" id="PTHR24567">
    <property type="entry name" value="CRP FAMILY TRANSCRIPTIONAL REGULATORY PROTEIN"/>
    <property type="match status" value="1"/>
</dbReference>
<keyword evidence="1" id="KW-0805">Transcription regulation</keyword>
<keyword evidence="6" id="KW-1185">Reference proteome</keyword>
<dbReference type="RefSeq" id="WP_179823606.1">
    <property type="nucleotide sequence ID" value="NZ_JACCFS010000001.1"/>
</dbReference>
<evidence type="ECO:0000259" key="4">
    <source>
        <dbReference type="PROSITE" id="PS50042"/>
    </source>
</evidence>
<dbReference type="Pfam" id="PF00027">
    <property type="entry name" value="cNMP_binding"/>
    <property type="match status" value="1"/>
</dbReference>
<keyword evidence="3" id="KW-0804">Transcription</keyword>
<dbReference type="GO" id="GO:0003677">
    <property type="term" value="F:DNA binding"/>
    <property type="evidence" value="ECO:0007669"/>
    <property type="project" value="UniProtKB-KW"/>
</dbReference>
<dbReference type="PANTHER" id="PTHR24567:SF74">
    <property type="entry name" value="HTH-TYPE TRANSCRIPTIONAL REGULATOR ARCR"/>
    <property type="match status" value="1"/>
</dbReference>
<dbReference type="SMART" id="SM00100">
    <property type="entry name" value="cNMP"/>
    <property type="match status" value="1"/>
</dbReference>
<dbReference type="Gene3D" id="2.60.120.10">
    <property type="entry name" value="Jelly Rolls"/>
    <property type="match status" value="1"/>
</dbReference>
<dbReference type="GO" id="GO:0005829">
    <property type="term" value="C:cytosol"/>
    <property type="evidence" value="ECO:0007669"/>
    <property type="project" value="TreeGrafter"/>
</dbReference>
<dbReference type="GO" id="GO:0003700">
    <property type="term" value="F:DNA-binding transcription factor activity"/>
    <property type="evidence" value="ECO:0007669"/>
    <property type="project" value="TreeGrafter"/>
</dbReference>
<dbReference type="Pfam" id="PF13545">
    <property type="entry name" value="HTH_Crp_2"/>
    <property type="match status" value="1"/>
</dbReference>
<dbReference type="InterPro" id="IPR018490">
    <property type="entry name" value="cNMP-bd_dom_sf"/>
</dbReference>
<dbReference type="SMART" id="SM00419">
    <property type="entry name" value="HTH_CRP"/>
    <property type="match status" value="1"/>
</dbReference>
<dbReference type="SUPFAM" id="SSF51206">
    <property type="entry name" value="cAMP-binding domain-like"/>
    <property type="match status" value="1"/>
</dbReference>
<protein>
    <submittedName>
        <fullName evidence="5">CRP-like cAMP-binding protein</fullName>
    </submittedName>
</protein>
<sequence>MQGARADHADGSRVAPPRAGLGILESERLRWAEWAISCLDNRGTARPGHEELVALASCLESRSLQRGDLAFGEGGEDAAVWIVRSGRLELAVREQERSVILQILRAGGIDGDIQLLLGIPFTYRARALESSECLTLTADAFDGLLTEHPRIARLWMAGMAERLSLSYERIVGMLSRSLSQQSARLLLDESHAGVVEVPQQTLSEMLGVCRPSLNKVLKEFERLGLIRLRYGAVDILDHYGLAQRAD</sequence>
<organism evidence="5 6">
    <name type="scientific">Nocardiopsis aegyptia</name>
    <dbReference type="NCBI Taxonomy" id="220378"/>
    <lineage>
        <taxon>Bacteria</taxon>
        <taxon>Bacillati</taxon>
        <taxon>Actinomycetota</taxon>
        <taxon>Actinomycetes</taxon>
        <taxon>Streptosporangiales</taxon>
        <taxon>Nocardiopsidaceae</taxon>
        <taxon>Nocardiopsis</taxon>
    </lineage>
</organism>
<keyword evidence="2" id="KW-0238">DNA-binding</keyword>